<dbReference type="NCBIfam" id="NF007936">
    <property type="entry name" value="PRK10653.1"/>
    <property type="match status" value="1"/>
</dbReference>
<dbReference type="InterPro" id="IPR025997">
    <property type="entry name" value="SBP_2_dom"/>
</dbReference>
<name>A0A8J2Z2K1_9GAMM</name>
<dbReference type="Proteomes" id="UP000636949">
    <property type="component" value="Unassembled WGS sequence"/>
</dbReference>
<dbReference type="GO" id="GO:0030246">
    <property type="term" value="F:carbohydrate binding"/>
    <property type="evidence" value="ECO:0007669"/>
    <property type="project" value="UniProtKB-ARBA"/>
</dbReference>
<evidence type="ECO:0000313" key="6">
    <source>
        <dbReference type="Proteomes" id="UP000636949"/>
    </source>
</evidence>
<dbReference type="Gene3D" id="3.40.50.2300">
    <property type="match status" value="2"/>
</dbReference>
<dbReference type="AlphaFoldDB" id="A0A8J2Z2K1"/>
<keyword evidence="3" id="KW-0732">Signal</keyword>
<evidence type="ECO:0000256" key="2">
    <source>
        <dbReference type="ARBA" id="ARBA00007639"/>
    </source>
</evidence>
<dbReference type="InterPro" id="IPR028082">
    <property type="entry name" value="Peripla_BP_I"/>
</dbReference>
<protein>
    <submittedName>
        <fullName evidence="5">D-ribose ABC transporter substrate-binding protein</fullName>
    </submittedName>
</protein>
<dbReference type="GO" id="GO:0030313">
    <property type="term" value="C:cell envelope"/>
    <property type="evidence" value="ECO:0007669"/>
    <property type="project" value="UniProtKB-SubCell"/>
</dbReference>
<feature type="domain" description="Periplasmic binding protein" evidence="4">
    <location>
        <begin position="36"/>
        <end position="288"/>
    </location>
</feature>
<evidence type="ECO:0000313" key="5">
    <source>
        <dbReference type="EMBL" id="GGF88717.1"/>
    </source>
</evidence>
<dbReference type="PROSITE" id="PS51257">
    <property type="entry name" value="PROKAR_LIPOPROTEIN"/>
    <property type="match status" value="1"/>
</dbReference>
<comment type="caution">
    <text evidence="5">The sequence shown here is derived from an EMBL/GenBank/DDBJ whole genome shotgun (WGS) entry which is preliminary data.</text>
</comment>
<dbReference type="EMBL" id="BMJS01000001">
    <property type="protein sequence ID" value="GGF88717.1"/>
    <property type="molecule type" value="Genomic_DNA"/>
</dbReference>
<keyword evidence="6" id="KW-1185">Reference proteome</keyword>
<accession>A0A8J2Z2K1</accession>
<sequence>MKMKTRIFKVITAIIGVVAMLIVAGCGSSNDNDKTVGFVVSTLDNPFFVSMKNGAEETAKAEGYKVITLDSRNDPARELSNVQDLVTKNIKVIIINPTDSQAVSNAVKYANQHGVEIITLDRTADSGKVLSHIESNNVAGGKMAAQYMIDRLNNSGKIIELQGIPGASASKERGQGFDTEMATSDIKIVAKQPANFDRTQGLNVTQNLLQSNPDVNGIFAQNDEMALGAMRAIEEAGKKHIILIGFDGTKEGINAVKAGKMAATIAQQPYLMGELGVEAAIKFLRGEKVNPHIVVPLRLVTQSNA</sequence>
<dbReference type="SUPFAM" id="SSF53822">
    <property type="entry name" value="Periplasmic binding protein-like I"/>
    <property type="match status" value="1"/>
</dbReference>
<reference evidence="5" key="2">
    <citation type="submission" date="2020-09" db="EMBL/GenBank/DDBJ databases">
        <authorList>
            <person name="Sun Q."/>
            <person name="Zhou Y."/>
        </authorList>
    </citation>
    <scope>NUCLEOTIDE SEQUENCE</scope>
    <source>
        <strain evidence="5">CGMCC 1.15758</strain>
    </source>
</reference>
<dbReference type="Pfam" id="PF13407">
    <property type="entry name" value="Peripla_BP_4"/>
    <property type="match status" value="1"/>
</dbReference>
<dbReference type="CDD" id="cd06323">
    <property type="entry name" value="PBP1_ribose_binding"/>
    <property type="match status" value="1"/>
</dbReference>
<gene>
    <name evidence="5" type="ORF">GCM10010995_02410</name>
</gene>
<evidence type="ECO:0000259" key="4">
    <source>
        <dbReference type="Pfam" id="PF13407"/>
    </source>
</evidence>
<organism evidence="5 6">
    <name type="scientific">Cysteiniphilum litorale</name>
    <dbReference type="NCBI Taxonomy" id="2056700"/>
    <lineage>
        <taxon>Bacteria</taxon>
        <taxon>Pseudomonadati</taxon>
        <taxon>Pseudomonadota</taxon>
        <taxon>Gammaproteobacteria</taxon>
        <taxon>Thiotrichales</taxon>
        <taxon>Fastidiosibacteraceae</taxon>
        <taxon>Cysteiniphilum</taxon>
    </lineage>
</organism>
<dbReference type="GO" id="GO:0055085">
    <property type="term" value="P:transmembrane transport"/>
    <property type="evidence" value="ECO:0007669"/>
    <property type="project" value="UniProtKB-ARBA"/>
</dbReference>
<dbReference type="OrthoDB" id="4827464at2"/>
<dbReference type="RefSeq" id="WP_117001160.1">
    <property type="nucleotide sequence ID" value="NZ_BMJS01000001.1"/>
</dbReference>
<dbReference type="PANTHER" id="PTHR46847:SF1">
    <property type="entry name" value="D-ALLOSE-BINDING PERIPLASMIC PROTEIN-RELATED"/>
    <property type="match status" value="1"/>
</dbReference>
<evidence type="ECO:0000256" key="3">
    <source>
        <dbReference type="ARBA" id="ARBA00022729"/>
    </source>
</evidence>
<dbReference type="PANTHER" id="PTHR46847">
    <property type="entry name" value="D-ALLOSE-BINDING PERIPLASMIC PROTEIN-RELATED"/>
    <property type="match status" value="1"/>
</dbReference>
<comment type="subcellular location">
    <subcellularLocation>
        <location evidence="1">Cell envelope</location>
    </subcellularLocation>
</comment>
<comment type="similarity">
    <text evidence="2">Belongs to the bacterial solute-binding protein 2 family.</text>
</comment>
<proteinExistence type="inferred from homology"/>
<reference evidence="5" key="1">
    <citation type="journal article" date="2014" name="Int. J. Syst. Evol. Microbiol.">
        <title>Complete genome sequence of Corynebacterium casei LMG S-19264T (=DSM 44701T), isolated from a smear-ripened cheese.</title>
        <authorList>
            <consortium name="US DOE Joint Genome Institute (JGI-PGF)"/>
            <person name="Walter F."/>
            <person name="Albersmeier A."/>
            <person name="Kalinowski J."/>
            <person name="Ruckert C."/>
        </authorList>
    </citation>
    <scope>NUCLEOTIDE SEQUENCE</scope>
    <source>
        <strain evidence="5">CGMCC 1.15758</strain>
    </source>
</reference>
<evidence type="ECO:0000256" key="1">
    <source>
        <dbReference type="ARBA" id="ARBA00004196"/>
    </source>
</evidence>